<dbReference type="InterPro" id="IPR050416">
    <property type="entry name" value="FAD-linked_Oxidoreductase"/>
</dbReference>
<protein>
    <recommendedName>
        <fullName evidence="6">Berberine/berberine-like domain-containing protein</fullName>
    </recommendedName>
</protein>
<proteinExistence type="predicted"/>
<dbReference type="EMBL" id="JAAMPI010002453">
    <property type="protein sequence ID" value="KAF4613389.1"/>
    <property type="molecule type" value="Genomic_DNA"/>
</dbReference>
<dbReference type="Proteomes" id="UP000566819">
    <property type="component" value="Unassembled WGS sequence"/>
</dbReference>
<evidence type="ECO:0000313" key="4">
    <source>
        <dbReference type="EMBL" id="KAF4613389.1"/>
    </source>
</evidence>
<evidence type="ECO:0000256" key="1">
    <source>
        <dbReference type="ARBA" id="ARBA00022630"/>
    </source>
</evidence>
<dbReference type="OrthoDB" id="2151789at2759"/>
<keyword evidence="3" id="KW-0560">Oxidoreductase</keyword>
<reference evidence="4 5" key="1">
    <citation type="submission" date="2020-03" db="EMBL/GenBank/DDBJ databases">
        <title>Draft Genome Sequence of Cudoniella acicularis.</title>
        <authorList>
            <person name="Buettner E."/>
            <person name="Kellner H."/>
        </authorList>
    </citation>
    <scope>NUCLEOTIDE SEQUENCE [LARGE SCALE GENOMIC DNA]</scope>
    <source>
        <strain evidence="4 5">DSM 108380</strain>
    </source>
</reference>
<evidence type="ECO:0000313" key="5">
    <source>
        <dbReference type="Proteomes" id="UP000566819"/>
    </source>
</evidence>
<dbReference type="PANTHER" id="PTHR42973">
    <property type="entry name" value="BINDING OXIDOREDUCTASE, PUTATIVE (AFU_ORTHOLOGUE AFUA_1G17690)-RELATED"/>
    <property type="match status" value="1"/>
</dbReference>
<dbReference type="AlphaFoldDB" id="A0A8H4QM30"/>
<keyword evidence="2" id="KW-0274">FAD</keyword>
<organism evidence="4 5">
    <name type="scientific">Cudoniella acicularis</name>
    <dbReference type="NCBI Taxonomy" id="354080"/>
    <lineage>
        <taxon>Eukaryota</taxon>
        <taxon>Fungi</taxon>
        <taxon>Dikarya</taxon>
        <taxon>Ascomycota</taxon>
        <taxon>Pezizomycotina</taxon>
        <taxon>Leotiomycetes</taxon>
        <taxon>Helotiales</taxon>
        <taxon>Tricladiaceae</taxon>
        <taxon>Cudoniella</taxon>
    </lineage>
</organism>
<accession>A0A8H4QM30</accession>
<sequence>MLLGPLLAVIDPFLYSPIGSFYQGFRKFSYVRQLGIQAISVNLAYTNPPENENKWPIYWKTSPFAKLWRFWSTCKTQTLTDATDEMNGLNPPGRRQVFANTTIKNDAATLAAAHAAYQNTITSLRRVNVKDLVWTLVFQPFLPEWVRKGDSDTPLGLLDTHEPLVIVSFTANWAEERDDEFVKMITRRTIEEINTFATANGTDHRYRYFNYCSEWQRPFDGYGEENLAFLREVSGKFDPEGFFQRGCTGGFKLGIDGESKGVGKKTRGPV</sequence>
<dbReference type="GO" id="GO:0016491">
    <property type="term" value="F:oxidoreductase activity"/>
    <property type="evidence" value="ECO:0007669"/>
    <property type="project" value="UniProtKB-KW"/>
</dbReference>
<gene>
    <name evidence="4" type="ORF">G7Y89_g15499</name>
</gene>
<name>A0A8H4QM30_9HELO</name>
<keyword evidence="1" id="KW-0285">Flavoprotein</keyword>
<evidence type="ECO:0000256" key="2">
    <source>
        <dbReference type="ARBA" id="ARBA00022827"/>
    </source>
</evidence>
<evidence type="ECO:0008006" key="6">
    <source>
        <dbReference type="Google" id="ProtNLM"/>
    </source>
</evidence>
<keyword evidence="5" id="KW-1185">Reference proteome</keyword>
<dbReference type="PANTHER" id="PTHR42973:SF4">
    <property type="entry name" value="FAD BINDING DOMAIN PROTEIN"/>
    <property type="match status" value="1"/>
</dbReference>
<comment type="caution">
    <text evidence="4">The sequence shown here is derived from an EMBL/GenBank/DDBJ whole genome shotgun (WGS) entry which is preliminary data.</text>
</comment>
<evidence type="ECO:0000256" key="3">
    <source>
        <dbReference type="ARBA" id="ARBA00023002"/>
    </source>
</evidence>